<dbReference type="NCBIfam" id="NF003211">
    <property type="entry name" value="PRK04173.1"/>
    <property type="match status" value="1"/>
</dbReference>
<dbReference type="InterPro" id="IPR036621">
    <property type="entry name" value="Anticodon-bd_dom_sf"/>
</dbReference>
<evidence type="ECO:0000256" key="18">
    <source>
        <dbReference type="ARBA" id="ARBA00078924"/>
    </source>
</evidence>
<organism evidence="21">
    <name type="scientific">Notodromas monacha</name>
    <dbReference type="NCBI Taxonomy" id="399045"/>
    <lineage>
        <taxon>Eukaryota</taxon>
        <taxon>Metazoa</taxon>
        <taxon>Ecdysozoa</taxon>
        <taxon>Arthropoda</taxon>
        <taxon>Crustacea</taxon>
        <taxon>Oligostraca</taxon>
        <taxon>Ostracoda</taxon>
        <taxon>Podocopa</taxon>
        <taxon>Podocopida</taxon>
        <taxon>Cypridocopina</taxon>
        <taxon>Cypridoidea</taxon>
        <taxon>Cyprididae</taxon>
        <taxon>Notodromas</taxon>
    </lineage>
</organism>
<evidence type="ECO:0000256" key="8">
    <source>
        <dbReference type="ARBA" id="ARBA00022598"/>
    </source>
</evidence>
<dbReference type="PANTHER" id="PTHR10745">
    <property type="entry name" value="GLYCYL-TRNA SYNTHETASE/DNA POLYMERASE SUBUNIT GAMMA-2"/>
    <property type="match status" value="1"/>
</dbReference>
<dbReference type="CDD" id="cd00858">
    <property type="entry name" value="GlyRS_anticodon"/>
    <property type="match status" value="1"/>
</dbReference>
<dbReference type="Gene3D" id="3.30.930.10">
    <property type="entry name" value="Bira Bifunctional Protein, Domain 2"/>
    <property type="match status" value="1"/>
</dbReference>
<dbReference type="PRINTS" id="PR01043">
    <property type="entry name" value="TRNASYNTHGLY"/>
</dbReference>
<dbReference type="GO" id="GO:0004820">
    <property type="term" value="F:glycine-tRNA ligase activity"/>
    <property type="evidence" value="ECO:0007669"/>
    <property type="project" value="UniProtKB-EC"/>
</dbReference>
<evidence type="ECO:0000256" key="14">
    <source>
        <dbReference type="ARBA" id="ARBA00023273"/>
    </source>
</evidence>
<dbReference type="InterPro" id="IPR006195">
    <property type="entry name" value="aa-tRNA-synth_II"/>
</dbReference>
<dbReference type="NCBIfam" id="TIGR00389">
    <property type="entry name" value="glyS_dimeric"/>
    <property type="match status" value="1"/>
</dbReference>
<keyword evidence="22" id="KW-1185">Reference proteome</keyword>
<keyword evidence="7" id="KW-0963">Cytoplasm</keyword>
<dbReference type="InterPro" id="IPR033731">
    <property type="entry name" value="GlyRS-like_core"/>
</dbReference>
<dbReference type="FunFam" id="3.30.720.200:FF:000001">
    <property type="entry name" value="Glycine--tRNA ligase 2"/>
    <property type="match status" value="1"/>
</dbReference>
<evidence type="ECO:0000256" key="11">
    <source>
        <dbReference type="ARBA" id="ARBA00022840"/>
    </source>
</evidence>
<evidence type="ECO:0000256" key="12">
    <source>
        <dbReference type="ARBA" id="ARBA00022917"/>
    </source>
</evidence>
<dbReference type="GO" id="GO:0016740">
    <property type="term" value="F:transferase activity"/>
    <property type="evidence" value="ECO:0007669"/>
    <property type="project" value="UniProtKB-KW"/>
</dbReference>
<dbReference type="Pfam" id="PF03129">
    <property type="entry name" value="HGTP_anticodon"/>
    <property type="match status" value="1"/>
</dbReference>
<dbReference type="Pfam" id="PF00587">
    <property type="entry name" value="tRNA-synt_2b"/>
    <property type="match status" value="1"/>
</dbReference>
<evidence type="ECO:0000256" key="13">
    <source>
        <dbReference type="ARBA" id="ARBA00023146"/>
    </source>
</evidence>
<dbReference type="InterPro" id="IPR002315">
    <property type="entry name" value="tRNA-synt_gly"/>
</dbReference>
<dbReference type="AlphaFoldDB" id="A0A7R9BIN1"/>
<keyword evidence="11" id="KW-0067">ATP-binding</keyword>
<dbReference type="FunFam" id="3.40.50.800:FF:000004">
    <property type="entry name" value="Glycine--tRNA ligase 2"/>
    <property type="match status" value="1"/>
</dbReference>
<keyword evidence="12" id="KW-0648">Protein biosynthesis</keyword>
<dbReference type="Gene3D" id="3.30.40.230">
    <property type="match status" value="1"/>
</dbReference>
<keyword evidence="10" id="KW-0547">Nucleotide-binding</keyword>
<evidence type="ECO:0000256" key="4">
    <source>
        <dbReference type="ARBA" id="ARBA00011738"/>
    </source>
</evidence>
<comment type="subunit">
    <text evidence="4">Homodimer.</text>
</comment>
<dbReference type="GO" id="GO:0070150">
    <property type="term" value="P:mitochondrial glycyl-tRNA aminoacylation"/>
    <property type="evidence" value="ECO:0007669"/>
    <property type="project" value="TreeGrafter"/>
</dbReference>
<dbReference type="SUPFAM" id="SSF55681">
    <property type="entry name" value="Class II aaRS and biotin synthetases"/>
    <property type="match status" value="1"/>
</dbReference>
<evidence type="ECO:0000256" key="2">
    <source>
        <dbReference type="ARBA" id="ARBA00004496"/>
    </source>
</evidence>
<dbReference type="Gene3D" id="3.30.720.200">
    <property type="match status" value="1"/>
</dbReference>
<dbReference type="SUPFAM" id="SSF52954">
    <property type="entry name" value="Class II aaRS ABD-related"/>
    <property type="match status" value="1"/>
</dbReference>
<dbReference type="GO" id="GO:0005739">
    <property type="term" value="C:mitochondrion"/>
    <property type="evidence" value="ECO:0007669"/>
    <property type="project" value="TreeGrafter"/>
</dbReference>
<comment type="similarity">
    <text evidence="3">Belongs to the class-II aminoacyl-tRNA synthetase family.</text>
</comment>
<comment type="catalytic activity">
    <reaction evidence="16">
        <text>2 ATP + H(+) = P(1),P(4)-bis(5'-adenosyl) tetraphosphate + diphosphate</text>
        <dbReference type="Rhea" id="RHEA:34935"/>
        <dbReference type="ChEBI" id="CHEBI:15378"/>
        <dbReference type="ChEBI" id="CHEBI:30616"/>
        <dbReference type="ChEBI" id="CHEBI:33019"/>
        <dbReference type="ChEBI" id="CHEBI:58141"/>
    </reaction>
    <physiologicalReaction direction="left-to-right" evidence="16">
        <dbReference type="Rhea" id="RHEA:34936"/>
    </physiologicalReaction>
</comment>
<dbReference type="SMART" id="SM00991">
    <property type="entry name" value="WHEP-TRS"/>
    <property type="match status" value="1"/>
</dbReference>
<reference evidence="21" key="1">
    <citation type="submission" date="2020-11" db="EMBL/GenBank/DDBJ databases">
        <authorList>
            <person name="Tran Van P."/>
        </authorList>
    </citation>
    <scope>NUCLEOTIDE SEQUENCE</scope>
</reference>
<feature type="domain" description="WHEP-TRS" evidence="20">
    <location>
        <begin position="13"/>
        <end position="69"/>
    </location>
</feature>
<dbReference type="FunFam" id="3.30.40.230:FF:000001">
    <property type="entry name" value="Glycine--tRNA ligase"/>
    <property type="match status" value="1"/>
</dbReference>
<dbReference type="Proteomes" id="UP000678499">
    <property type="component" value="Unassembled WGS sequence"/>
</dbReference>
<evidence type="ECO:0000256" key="10">
    <source>
        <dbReference type="ARBA" id="ARBA00022741"/>
    </source>
</evidence>
<evidence type="ECO:0000256" key="17">
    <source>
        <dbReference type="ARBA" id="ARBA00049523"/>
    </source>
</evidence>
<evidence type="ECO:0000256" key="1">
    <source>
        <dbReference type="ARBA" id="ARBA00004489"/>
    </source>
</evidence>
<dbReference type="GO" id="GO:0030424">
    <property type="term" value="C:axon"/>
    <property type="evidence" value="ECO:0007669"/>
    <property type="project" value="UniProtKB-SubCell"/>
</dbReference>
<feature type="domain" description="Aminoacyl-transfer RNA synthetases class-II family profile" evidence="19">
    <location>
        <begin position="74"/>
        <end position="562"/>
    </location>
</feature>
<dbReference type="FunFam" id="3.30.930.10:FF:000158">
    <property type="entry name" value="Glycyl-tRNA synthetase"/>
    <property type="match status" value="1"/>
</dbReference>
<evidence type="ECO:0000256" key="6">
    <source>
        <dbReference type="ARBA" id="ARBA00019404"/>
    </source>
</evidence>
<evidence type="ECO:0000256" key="3">
    <source>
        <dbReference type="ARBA" id="ARBA00008226"/>
    </source>
</evidence>
<comment type="subcellular location">
    <subcellularLocation>
        <location evidence="1">Cell projection</location>
        <location evidence="1">Axon</location>
    </subcellularLocation>
    <subcellularLocation>
        <location evidence="2">Cytoplasm</location>
    </subcellularLocation>
</comment>
<dbReference type="Gene3D" id="1.10.287.10">
    <property type="entry name" value="S15/NS1, RNA-binding"/>
    <property type="match status" value="1"/>
</dbReference>
<evidence type="ECO:0000259" key="20">
    <source>
        <dbReference type="PROSITE" id="PS51185"/>
    </source>
</evidence>
<dbReference type="Pfam" id="PF00458">
    <property type="entry name" value="WHEP-TRS"/>
    <property type="match status" value="1"/>
</dbReference>
<keyword evidence="13" id="KW-0030">Aminoacyl-tRNA synthetase</keyword>
<dbReference type="OrthoDB" id="57698at2759"/>
<gene>
    <name evidence="21" type="ORF">NMOB1V02_LOCUS2975</name>
</gene>
<name>A0A7R9BIN1_9CRUS</name>
<keyword evidence="9" id="KW-0808">Transferase</keyword>
<evidence type="ECO:0000256" key="15">
    <source>
        <dbReference type="ARBA" id="ARBA00030057"/>
    </source>
</evidence>
<dbReference type="EC" id="6.1.1.14" evidence="5"/>
<dbReference type="InterPro" id="IPR027031">
    <property type="entry name" value="Gly-tRNA_synthase/POLG2"/>
</dbReference>
<dbReference type="FunFam" id="3.30.930.10:FF:000010">
    <property type="entry name" value="Glycyl-tRNA synthetase 1"/>
    <property type="match status" value="1"/>
</dbReference>
<dbReference type="PANTHER" id="PTHR10745:SF0">
    <property type="entry name" value="GLYCINE--TRNA LIGASE"/>
    <property type="match status" value="1"/>
</dbReference>
<evidence type="ECO:0000256" key="7">
    <source>
        <dbReference type="ARBA" id="ARBA00022490"/>
    </source>
</evidence>
<dbReference type="Gene3D" id="3.40.50.800">
    <property type="entry name" value="Anticodon-binding domain"/>
    <property type="match status" value="1"/>
</dbReference>
<evidence type="ECO:0000256" key="16">
    <source>
        <dbReference type="ARBA" id="ARBA00048436"/>
    </source>
</evidence>
<evidence type="ECO:0000256" key="5">
    <source>
        <dbReference type="ARBA" id="ARBA00012829"/>
    </source>
</evidence>
<dbReference type="CDD" id="cd00774">
    <property type="entry name" value="GlyRS-like_core"/>
    <property type="match status" value="1"/>
</dbReference>
<dbReference type="InterPro" id="IPR000738">
    <property type="entry name" value="WHEP-TRS_dom"/>
</dbReference>
<evidence type="ECO:0000313" key="22">
    <source>
        <dbReference type="Proteomes" id="UP000678499"/>
    </source>
</evidence>
<evidence type="ECO:0000256" key="9">
    <source>
        <dbReference type="ARBA" id="ARBA00022679"/>
    </source>
</evidence>
<evidence type="ECO:0000313" key="21">
    <source>
        <dbReference type="EMBL" id="CAD7275175.1"/>
    </source>
</evidence>
<dbReference type="EMBL" id="OA882404">
    <property type="protein sequence ID" value="CAD7275175.1"/>
    <property type="molecule type" value="Genomic_DNA"/>
</dbReference>
<evidence type="ECO:0000259" key="19">
    <source>
        <dbReference type="PROSITE" id="PS50862"/>
    </source>
</evidence>
<keyword evidence="14" id="KW-0966">Cell projection</keyword>
<dbReference type="EMBL" id="CAJPEX010000367">
    <property type="protein sequence ID" value="CAG0915327.1"/>
    <property type="molecule type" value="Genomic_DNA"/>
</dbReference>
<proteinExistence type="inferred from homology"/>
<accession>A0A7R9BIN1</accession>
<dbReference type="InterPro" id="IPR004154">
    <property type="entry name" value="Anticodon-bd"/>
</dbReference>
<keyword evidence="8" id="KW-0436">Ligase</keyword>
<dbReference type="PROSITE" id="PS51185">
    <property type="entry name" value="WHEP_TRS_2"/>
    <property type="match status" value="1"/>
</dbReference>
<comment type="catalytic activity">
    <reaction evidence="17">
        <text>tRNA(Gly) + glycine + ATP = glycyl-tRNA(Gly) + AMP + diphosphate</text>
        <dbReference type="Rhea" id="RHEA:16013"/>
        <dbReference type="Rhea" id="RHEA-COMP:9664"/>
        <dbReference type="Rhea" id="RHEA-COMP:9683"/>
        <dbReference type="ChEBI" id="CHEBI:30616"/>
        <dbReference type="ChEBI" id="CHEBI:33019"/>
        <dbReference type="ChEBI" id="CHEBI:57305"/>
        <dbReference type="ChEBI" id="CHEBI:78442"/>
        <dbReference type="ChEBI" id="CHEBI:78522"/>
        <dbReference type="ChEBI" id="CHEBI:456215"/>
        <dbReference type="EC" id="6.1.1.14"/>
    </reaction>
    <physiologicalReaction direction="left-to-right" evidence="17">
        <dbReference type="Rhea" id="RHEA:16014"/>
    </physiologicalReaction>
</comment>
<dbReference type="PROSITE" id="PS50862">
    <property type="entry name" value="AA_TRNA_LIGASE_II"/>
    <property type="match status" value="1"/>
</dbReference>
<dbReference type="InterPro" id="IPR045864">
    <property type="entry name" value="aa-tRNA-synth_II/BPL/LPL"/>
</dbReference>
<protein>
    <recommendedName>
        <fullName evidence="6">Glycine--tRNA ligase</fullName>
        <ecNumber evidence="5">6.1.1.14</ecNumber>
    </recommendedName>
    <alternativeName>
        <fullName evidence="15">Diadenosine tetraphosphate synthetase</fullName>
    </alternativeName>
    <alternativeName>
        <fullName evidence="18">Glycyl-tRNA synthetase</fullName>
    </alternativeName>
</protein>
<dbReference type="GO" id="GO:0005524">
    <property type="term" value="F:ATP binding"/>
    <property type="evidence" value="ECO:0007669"/>
    <property type="project" value="UniProtKB-KW"/>
</dbReference>
<sequence length="695" mass="78298">MADAVLPPELEALVTPFRAKVKEQGDKIRELKANGAPALDIAEAVTELKHRRKLLEDKVMELTPSSSEQESKFDRIKMEELLKRRFFYMQSFSIYGGVGGLYDMGPVGCALKANVLKEWRDFFILEEGMLEVDCSILTPEPVLKASGHVDRFSDYMVKDTKTGECFRLDHLIKGHLEKLGADKKATAEAKAKYVSISTRLDGMSMEEMKDILREYDMKSPTTGNPVSDPMEFNLMFQTEIGPTGNYKGFLRPETAQGIFVNFKKLLEFNQGKLPFAAAQIGNAFRNEISPRSGLIRVREFTMGEIEHFCDPTNKDHPKFYQVRDRKATFFSACNQMDGQPPAQLTFGEAVDSKLVANQTLGYYLARLHMFLERIGIDPARLRLRQHMGNEMAHYACDCWDAEIKTSYGWVECVGCADRSAYDLTQHTKASKTKLCAEKSLPEPVMVDVLKVTPNKQLLGKTFKAKAKVVLEKIESLDKEEGKRLKEELETSGTSKVTVNDEDFEITKEMIKISEIQEKISVEEFVPSVIEPSFGIGRIIYSLLEHSYKVRDEDEQRGYFTLPAIVAPFKCSVLPLSGADELQPLVQSLSNELRKAGVSHKIDDASGSIGKRYARTDEVAIPFGVTIDFDSVRISPATVTLRERDSMDQIRLPLEDLARVVSDLSDGRTTWKEVEAKYPKFTQQQTVDKKDGAGEE</sequence>
<dbReference type="InterPro" id="IPR002314">
    <property type="entry name" value="aa-tRNA-synt_IIb"/>
</dbReference>